<dbReference type="AlphaFoldDB" id="A0A840F7G5"/>
<evidence type="ECO:0008006" key="3">
    <source>
        <dbReference type="Google" id="ProtNLM"/>
    </source>
</evidence>
<evidence type="ECO:0000313" key="2">
    <source>
        <dbReference type="Proteomes" id="UP000551501"/>
    </source>
</evidence>
<sequence>MSRPFVDDAQRRARMQRRHLLAGEGLDSARPAERVVQVADALVGLHATTPSTVHVSVWARSGAVRPDDVDAALYADRSLVKQLAMRRTLFVMSRPILADAVGAIGSRVAASERTNMLRDLRREDGPADPEGWIEAGRTAVLDLLDGREMTSSDIRKALPEFDIGIMRDLGKKWGGSSPMLPRLLNHLAAAGDVVRGSNLAGWFASRPEWTSMSSWLGEPLVAVGPDEGHRDLIARWLRAFGPGTETDIVWWLGSTKTAVRKALAALDVVEVELESGEVGYLLADDVAPVDPVPPRALLLPGLDPTTMGWKQRDFYLADRHVKHLFDTTGNGGQTAWWDGRIVGGWVQDDDRIRCQLLEDVPPEGVRALGERAVELAAWLGDVRLTQGVFASPMMRR</sequence>
<organism evidence="1 2">
    <name type="scientific">Gordonia humi</name>
    <dbReference type="NCBI Taxonomy" id="686429"/>
    <lineage>
        <taxon>Bacteria</taxon>
        <taxon>Bacillati</taxon>
        <taxon>Actinomycetota</taxon>
        <taxon>Actinomycetes</taxon>
        <taxon>Mycobacteriales</taxon>
        <taxon>Gordoniaceae</taxon>
        <taxon>Gordonia</taxon>
    </lineage>
</organism>
<dbReference type="InterPro" id="IPR009351">
    <property type="entry name" value="AlkZ-like"/>
</dbReference>
<dbReference type="Proteomes" id="UP000551501">
    <property type="component" value="Unassembled WGS sequence"/>
</dbReference>
<reference evidence="1 2" key="1">
    <citation type="submission" date="2020-08" db="EMBL/GenBank/DDBJ databases">
        <title>Sequencing the genomes of 1000 actinobacteria strains.</title>
        <authorList>
            <person name="Klenk H.-P."/>
        </authorList>
    </citation>
    <scope>NUCLEOTIDE SEQUENCE [LARGE SCALE GENOMIC DNA]</scope>
    <source>
        <strain evidence="1 2">DSM 45298</strain>
    </source>
</reference>
<dbReference type="Pfam" id="PF06224">
    <property type="entry name" value="AlkZ-like"/>
    <property type="match status" value="1"/>
</dbReference>
<dbReference type="PANTHER" id="PTHR38479">
    <property type="entry name" value="LMO0824 PROTEIN"/>
    <property type="match status" value="1"/>
</dbReference>
<dbReference type="RefSeq" id="WP_343067571.1">
    <property type="nucleotide sequence ID" value="NZ_BAABHL010000001.1"/>
</dbReference>
<name>A0A840F7G5_9ACTN</name>
<proteinExistence type="predicted"/>
<protein>
    <recommendedName>
        <fullName evidence="3">Winged helix DNA-binding domain-containing protein</fullName>
    </recommendedName>
</protein>
<dbReference type="PANTHER" id="PTHR38479:SF2">
    <property type="entry name" value="WINGED HELIX DNA-BINDING DOMAIN-CONTAINING PROTEIN"/>
    <property type="match status" value="1"/>
</dbReference>
<evidence type="ECO:0000313" key="1">
    <source>
        <dbReference type="EMBL" id="MBB4137826.1"/>
    </source>
</evidence>
<dbReference type="EMBL" id="JACIFP010000001">
    <property type="protein sequence ID" value="MBB4137826.1"/>
    <property type="molecule type" value="Genomic_DNA"/>
</dbReference>
<accession>A0A840F7G5</accession>
<comment type="caution">
    <text evidence="1">The sequence shown here is derived from an EMBL/GenBank/DDBJ whole genome shotgun (WGS) entry which is preliminary data.</text>
</comment>
<keyword evidence="2" id="KW-1185">Reference proteome</keyword>
<gene>
    <name evidence="1" type="ORF">BKA16_004378</name>
</gene>